<feature type="transmembrane region" description="Helical" evidence="9">
    <location>
        <begin position="99"/>
        <end position="130"/>
    </location>
</feature>
<dbReference type="InterPro" id="IPR005279">
    <property type="entry name" value="Dipep/tripep_permease"/>
</dbReference>
<dbReference type="Proteomes" id="UP000501107">
    <property type="component" value="Plasmid unnamed1"/>
</dbReference>
<dbReference type="PROSITE" id="PS01022">
    <property type="entry name" value="PTR2_1"/>
    <property type="match status" value="1"/>
</dbReference>
<dbReference type="GO" id="GO:0015333">
    <property type="term" value="F:peptide:proton symporter activity"/>
    <property type="evidence" value="ECO:0007669"/>
    <property type="project" value="UniProtKB-ARBA"/>
</dbReference>
<evidence type="ECO:0000259" key="10">
    <source>
        <dbReference type="PROSITE" id="PS50850"/>
    </source>
</evidence>
<dbReference type="InterPro" id="IPR020846">
    <property type="entry name" value="MFS_dom"/>
</dbReference>
<keyword evidence="5 8" id="KW-0812">Transmembrane</keyword>
<sequence>MGKLDKNDIIQTIPQKGFFGHPKGLFTLFFTEFWERFSYYGMRAILLYYMYYEISKGGLGMDHATAASIMAIYGSLVYMSGIIGGWVADRLLGSSRTVFWGGILIMIGHLILALPGTVSTLFISMVFLVLGTGLLKPNVSSVVGDLYSETDTRRDSGFSIFYMGINLGAFLAPFIVGTIGQQYNFHLGFGIAAIGMLVGLIIFVLTKKKNLGLAGTQVPNPLTGSERKKVIKQFCIGIVAILLLCLTTIPTGILTINRFTLLVSILGIIIPTCYFIFMYRSPKTTEVEKSRLIAYIPLFIAATMFWAIQEQGAIILATYADQRTQLNFAGFELQSSWFQSLNPIYIVLLAPVFAWLWVKLNSRQPSTSHKFAIGLLFAGLSFLVMIIPAYIHGTESLVSPMWLVISFLLVVIGELCLSPVGLSITTKLAPAAFSAQTMSLWFLTSAAAQAINAQLVRLYKPETEIIYFGVIGGLSILLSVVLYFIGPKIKELMKGIN</sequence>
<dbReference type="Pfam" id="PF00854">
    <property type="entry name" value="PTR2"/>
    <property type="match status" value="1"/>
</dbReference>
<dbReference type="InterPro" id="IPR036259">
    <property type="entry name" value="MFS_trans_sf"/>
</dbReference>
<proteinExistence type="inferred from homology"/>
<feature type="transmembrane region" description="Helical" evidence="9">
    <location>
        <begin position="340"/>
        <end position="358"/>
    </location>
</feature>
<evidence type="ECO:0000256" key="9">
    <source>
        <dbReference type="SAM" id="Phobius"/>
    </source>
</evidence>
<dbReference type="EMBL" id="CP053977">
    <property type="protein sequence ID" value="QKH22480.1"/>
    <property type="molecule type" value="Genomic_DNA"/>
</dbReference>
<dbReference type="CDD" id="cd17346">
    <property type="entry name" value="MFS_DtpA_like"/>
    <property type="match status" value="1"/>
</dbReference>
<dbReference type="PROSITE" id="PS50850">
    <property type="entry name" value="MFS"/>
    <property type="match status" value="1"/>
</dbReference>
<feature type="transmembrane region" description="Helical" evidence="9">
    <location>
        <begin position="66"/>
        <end position="87"/>
    </location>
</feature>
<feature type="transmembrane region" description="Helical" evidence="9">
    <location>
        <begin position="37"/>
        <end position="54"/>
    </location>
</feature>
<dbReference type="InterPro" id="IPR000109">
    <property type="entry name" value="POT_fam"/>
</dbReference>
<feature type="transmembrane region" description="Helical" evidence="9">
    <location>
        <begin position="292"/>
        <end position="320"/>
    </location>
</feature>
<feature type="transmembrane region" description="Helical" evidence="9">
    <location>
        <begin position="160"/>
        <end position="179"/>
    </location>
</feature>
<evidence type="ECO:0000256" key="4">
    <source>
        <dbReference type="ARBA" id="ARBA00022475"/>
    </source>
</evidence>
<dbReference type="NCBIfam" id="TIGR00924">
    <property type="entry name" value="yjdL_sub1_fam"/>
    <property type="match status" value="1"/>
</dbReference>
<evidence type="ECO:0000256" key="5">
    <source>
        <dbReference type="ARBA" id="ARBA00022692"/>
    </source>
</evidence>
<feature type="transmembrane region" description="Helical" evidence="9">
    <location>
        <begin position="370"/>
        <end position="391"/>
    </location>
</feature>
<dbReference type="PANTHER" id="PTHR23517:SF15">
    <property type="entry name" value="PROTON-DEPENDENT OLIGOPEPTIDE FAMILY TRANSPORT PROTEIN"/>
    <property type="match status" value="1"/>
</dbReference>
<evidence type="ECO:0000256" key="7">
    <source>
        <dbReference type="ARBA" id="ARBA00023136"/>
    </source>
</evidence>
<evidence type="ECO:0000313" key="11">
    <source>
        <dbReference type="EMBL" id="AJG73594.1"/>
    </source>
</evidence>
<evidence type="ECO:0000313" key="14">
    <source>
        <dbReference type="Proteomes" id="UP000501107"/>
    </source>
</evidence>
<dbReference type="AlphaFoldDB" id="A0A0B5N6Y9"/>
<comment type="subcellular location">
    <subcellularLocation>
        <location evidence="1">Cell membrane</location>
        <topology evidence="1">Multi-pass membrane protein</topology>
    </subcellularLocation>
    <subcellularLocation>
        <location evidence="8">Membrane</location>
        <topology evidence="8">Multi-pass membrane protein</topology>
    </subcellularLocation>
</comment>
<gene>
    <name evidence="11" type="ORF">BF38_6170</name>
    <name evidence="12" type="ORF">FOC89_00405</name>
</gene>
<dbReference type="EMBL" id="CP009332">
    <property type="protein sequence ID" value="AJG73594.1"/>
    <property type="molecule type" value="Genomic_DNA"/>
</dbReference>
<dbReference type="GO" id="GO:0005886">
    <property type="term" value="C:plasma membrane"/>
    <property type="evidence" value="ECO:0007669"/>
    <property type="project" value="UniProtKB-SubCell"/>
</dbReference>
<dbReference type="SUPFAM" id="SSF103473">
    <property type="entry name" value="MFS general substrate transporter"/>
    <property type="match status" value="1"/>
</dbReference>
<evidence type="ECO:0000313" key="13">
    <source>
        <dbReference type="Proteomes" id="UP000031876"/>
    </source>
</evidence>
<keyword evidence="12" id="KW-0614">Plasmid</keyword>
<feature type="transmembrane region" description="Helical" evidence="9">
    <location>
        <begin position="234"/>
        <end position="253"/>
    </location>
</feature>
<dbReference type="PANTHER" id="PTHR23517">
    <property type="entry name" value="RESISTANCE PROTEIN MDTM, PUTATIVE-RELATED-RELATED"/>
    <property type="match status" value="1"/>
</dbReference>
<evidence type="ECO:0000256" key="1">
    <source>
        <dbReference type="ARBA" id="ARBA00004651"/>
    </source>
</evidence>
<protein>
    <submittedName>
        <fullName evidence="11">Amino acid/peptide transporter family protein</fullName>
    </submittedName>
    <submittedName>
        <fullName evidence="12">Peptide MFS transporter</fullName>
    </submittedName>
</protein>
<feature type="domain" description="Major facilitator superfamily (MFS) profile" evidence="10">
    <location>
        <begin position="24"/>
        <end position="490"/>
    </location>
</feature>
<feature type="transmembrane region" description="Helical" evidence="9">
    <location>
        <begin position="465"/>
        <end position="485"/>
    </location>
</feature>
<reference evidence="11 13" key="1">
    <citation type="journal article" date="2015" name="Genome Announc.">
        <title>Complete genome sequences for 35 biothreat assay-relevant bacillus species.</title>
        <authorList>
            <person name="Johnson S.L."/>
            <person name="Daligault H.E."/>
            <person name="Davenport K.W."/>
            <person name="Jaissle J."/>
            <person name="Frey K.G."/>
            <person name="Ladner J.T."/>
            <person name="Broomall S.M."/>
            <person name="Bishop-Lilly K.A."/>
            <person name="Bruce D.C."/>
            <person name="Gibbons H.S."/>
            <person name="Coyne S.R."/>
            <person name="Lo C.C."/>
            <person name="Meincke L."/>
            <person name="Munk A.C."/>
            <person name="Koroleva G.I."/>
            <person name="Rosenzweig C.N."/>
            <person name="Palacios G.F."/>
            <person name="Redden C.L."/>
            <person name="Minogue T.D."/>
            <person name="Chain P.S."/>
        </authorList>
    </citation>
    <scope>NUCLEOTIDE SEQUENCE [LARGE SCALE GENOMIC DNA]</scope>
    <source>
        <strain evidence="11 13">HD1011</strain>
        <plasmid evidence="11 13">3</plasmid>
    </source>
</reference>
<evidence type="ECO:0000256" key="3">
    <source>
        <dbReference type="ARBA" id="ARBA00022448"/>
    </source>
</evidence>
<evidence type="ECO:0000256" key="8">
    <source>
        <dbReference type="RuleBase" id="RU003755"/>
    </source>
</evidence>
<evidence type="ECO:0000256" key="6">
    <source>
        <dbReference type="ARBA" id="ARBA00022989"/>
    </source>
</evidence>
<reference evidence="12 14" key="2">
    <citation type="submission" date="2020-05" db="EMBL/GenBank/DDBJ databases">
        <title>FDA dAtabase for Regulatory Grade micrObial Sequences (FDA-ARGOS): Supporting development and validation of Infectious Disease Dx tests.</title>
        <authorList>
            <person name="Nelson B."/>
            <person name="Plummer A."/>
            <person name="Tallon L."/>
            <person name="Sadzewicz L."/>
            <person name="Zhao X."/>
            <person name="Vavikolanu K."/>
            <person name="Mehta A."/>
            <person name="Aluvathingal J."/>
            <person name="Nadendla S."/>
            <person name="Myers T."/>
            <person name="Yan Y."/>
            <person name="Sichtig H."/>
        </authorList>
    </citation>
    <scope>NUCLEOTIDE SEQUENCE [LARGE SCALE GENOMIC DNA]</scope>
    <source>
        <strain evidence="12 14">FDAARGOS_795</strain>
        <plasmid evidence="12 14">unnamed1</plasmid>
    </source>
</reference>
<geneLocation type="plasmid" evidence="12 14">
    <name>unnamed1</name>
</geneLocation>
<geneLocation type="plasmid" evidence="11 13">
    <name>3</name>
</geneLocation>
<name>A0A0B5N6Y9_BACTU</name>
<feature type="transmembrane region" description="Helical" evidence="9">
    <location>
        <begin position="185"/>
        <end position="205"/>
    </location>
</feature>
<dbReference type="InterPro" id="IPR018456">
    <property type="entry name" value="PTR2_symporter_CS"/>
</dbReference>
<dbReference type="KEGG" id="btw:BF38_6170"/>
<dbReference type="GO" id="GO:0035443">
    <property type="term" value="P:tripeptide transmembrane transport"/>
    <property type="evidence" value="ECO:0007669"/>
    <property type="project" value="UniProtKB-ARBA"/>
</dbReference>
<keyword evidence="6 9" id="KW-1133">Transmembrane helix</keyword>
<keyword evidence="7 9" id="KW-0472">Membrane</keyword>
<accession>A0A0B5N6Y9</accession>
<dbReference type="GO" id="GO:0042937">
    <property type="term" value="F:tripeptide transmembrane transporter activity"/>
    <property type="evidence" value="ECO:0007669"/>
    <property type="project" value="UniProtKB-ARBA"/>
</dbReference>
<dbReference type="RefSeq" id="WP_000517023.1">
    <property type="nucleotide sequence ID" value="NZ_CP009332.1"/>
</dbReference>
<evidence type="ECO:0000256" key="2">
    <source>
        <dbReference type="ARBA" id="ARBA00005982"/>
    </source>
</evidence>
<feature type="transmembrane region" description="Helical" evidence="9">
    <location>
        <begin position="397"/>
        <end position="417"/>
    </location>
</feature>
<comment type="similarity">
    <text evidence="2 8">Belongs to the major facilitator superfamily. Proton-dependent oligopeptide transporter (POT/PTR) (TC 2.A.17) family.</text>
</comment>
<dbReference type="Proteomes" id="UP000031876">
    <property type="component" value="Plasmid 3"/>
</dbReference>
<keyword evidence="3 8" id="KW-0813">Transport</keyword>
<dbReference type="GO" id="GO:0071916">
    <property type="term" value="F:dipeptide transmembrane transporter activity"/>
    <property type="evidence" value="ECO:0007669"/>
    <property type="project" value="UniProtKB-ARBA"/>
</dbReference>
<dbReference type="FunFam" id="1.20.1250.20:FF:000017">
    <property type="entry name" value="Dipeptide and tripeptide permease A"/>
    <property type="match status" value="1"/>
</dbReference>
<dbReference type="InterPro" id="IPR050171">
    <property type="entry name" value="MFS_Transporters"/>
</dbReference>
<evidence type="ECO:0000313" key="12">
    <source>
        <dbReference type="EMBL" id="QKH22480.1"/>
    </source>
</evidence>
<organism evidence="12 14">
    <name type="scientific">Bacillus thuringiensis</name>
    <dbReference type="NCBI Taxonomy" id="1428"/>
    <lineage>
        <taxon>Bacteria</taxon>
        <taxon>Bacillati</taxon>
        <taxon>Bacillota</taxon>
        <taxon>Bacilli</taxon>
        <taxon>Bacillales</taxon>
        <taxon>Bacillaceae</taxon>
        <taxon>Bacillus</taxon>
        <taxon>Bacillus cereus group</taxon>
    </lineage>
</organism>
<dbReference type="Gene3D" id="1.20.1250.20">
    <property type="entry name" value="MFS general substrate transporter like domains"/>
    <property type="match status" value="1"/>
</dbReference>
<feature type="transmembrane region" description="Helical" evidence="9">
    <location>
        <begin position="259"/>
        <end position="280"/>
    </location>
</feature>
<dbReference type="PROSITE" id="PS01023">
    <property type="entry name" value="PTR2_2"/>
    <property type="match status" value="1"/>
</dbReference>
<keyword evidence="4" id="KW-1003">Cell membrane</keyword>
<feature type="transmembrane region" description="Helical" evidence="9">
    <location>
        <begin position="438"/>
        <end position="459"/>
    </location>
</feature>